<dbReference type="InterPro" id="IPR050101">
    <property type="entry name" value="CinA"/>
</dbReference>
<keyword evidence="4" id="KW-1185">Reference proteome</keyword>
<reference evidence="3" key="1">
    <citation type="submission" date="2020-08" db="EMBL/GenBank/DDBJ databases">
        <title>Genome sequencing and assembly of the red palm weevil Rhynchophorus ferrugineus.</title>
        <authorList>
            <person name="Dias G.B."/>
            <person name="Bergman C.M."/>
            <person name="Manee M."/>
        </authorList>
    </citation>
    <scope>NUCLEOTIDE SEQUENCE</scope>
    <source>
        <strain evidence="3">AA-2017</strain>
        <tissue evidence="3">Whole larva</tissue>
    </source>
</reference>
<sequence length="276" mass="31191">MNFKRFNKINRLYLKVRSLCTEKNSKITTAGVLVIGDEILKGEIPDTNSHFLAKELHNLGLNLKKISVVSDDVNDISEEVKHFSSKYNYVITTGGIGPTHDDVTYEAVALAFNEPLVLNSELKDICCRYFKSKDPKAAGMKQAYIPKSSILHYTTISGGKLPYPSVSTHNVFMFPGIPELVKLIMTEAGPLLFHSDKRFFTKCIYCNLPEYKIIEQLEQLVLEFPDVSFGCYPKFYHSLYQVKLTIESLSKESTTNAYLKLLELIPSGCIVQKDDL</sequence>
<accession>A0A834ISR0</accession>
<gene>
    <name evidence="3" type="ORF">GWI33_010302</name>
</gene>
<dbReference type="AlphaFoldDB" id="A0A834ISR0"/>
<proteinExistence type="inferred from homology"/>
<evidence type="ECO:0000259" key="2">
    <source>
        <dbReference type="SMART" id="SM00852"/>
    </source>
</evidence>
<dbReference type="Pfam" id="PF00994">
    <property type="entry name" value="MoCF_biosynth"/>
    <property type="match status" value="1"/>
</dbReference>
<protein>
    <recommendedName>
        <fullName evidence="2">MoaB/Mog domain-containing protein</fullName>
    </recommendedName>
</protein>
<dbReference type="OrthoDB" id="270728at2759"/>
<name>A0A834ISR0_RHYFE</name>
<evidence type="ECO:0000313" key="3">
    <source>
        <dbReference type="EMBL" id="KAF7285650.1"/>
    </source>
</evidence>
<dbReference type="InterPro" id="IPR036425">
    <property type="entry name" value="MoaB/Mog-like_dom_sf"/>
</dbReference>
<dbReference type="InterPro" id="IPR001453">
    <property type="entry name" value="MoaB/Mog_dom"/>
</dbReference>
<comment type="caution">
    <text evidence="3">The sequence shown here is derived from an EMBL/GenBank/DDBJ whole genome shotgun (WGS) entry which is preliminary data.</text>
</comment>
<dbReference type="CDD" id="cd00885">
    <property type="entry name" value="cinA"/>
    <property type="match status" value="1"/>
</dbReference>
<dbReference type="PANTHER" id="PTHR13939">
    <property type="entry name" value="NICOTINAMIDE-NUCLEOTIDE AMIDOHYDROLASE PNCC"/>
    <property type="match status" value="1"/>
</dbReference>
<dbReference type="Gene3D" id="3.40.980.10">
    <property type="entry name" value="MoaB/Mog-like domain"/>
    <property type="match status" value="1"/>
</dbReference>
<dbReference type="PANTHER" id="PTHR13939:SF0">
    <property type="entry name" value="NMN AMIDOHYDROLASE-LIKE PROTEIN YFAY"/>
    <property type="match status" value="1"/>
</dbReference>
<dbReference type="EMBL" id="JAACXV010000049">
    <property type="protein sequence ID" value="KAF7285650.1"/>
    <property type="molecule type" value="Genomic_DNA"/>
</dbReference>
<comment type="similarity">
    <text evidence="1">In the N-terminal section; belongs to the MoaB/Mog family.</text>
</comment>
<dbReference type="InterPro" id="IPR056596">
    <property type="entry name" value="FLAD1_M"/>
</dbReference>
<organism evidence="3 4">
    <name type="scientific">Rhynchophorus ferrugineus</name>
    <name type="common">Red palm weevil</name>
    <name type="synonym">Curculio ferrugineus</name>
    <dbReference type="NCBI Taxonomy" id="354439"/>
    <lineage>
        <taxon>Eukaryota</taxon>
        <taxon>Metazoa</taxon>
        <taxon>Ecdysozoa</taxon>
        <taxon>Arthropoda</taxon>
        <taxon>Hexapoda</taxon>
        <taxon>Insecta</taxon>
        <taxon>Pterygota</taxon>
        <taxon>Neoptera</taxon>
        <taxon>Endopterygota</taxon>
        <taxon>Coleoptera</taxon>
        <taxon>Polyphaga</taxon>
        <taxon>Cucujiformia</taxon>
        <taxon>Curculionidae</taxon>
        <taxon>Dryophthorinae</taxon>
        <taxon>Rhynchophorus</taxon>
    </lineage>
</organism>
<dbReference type="SMART" id="SM00852">
    <property type="entry name" value="MoCF_biosynth"/>
    <property type="match status" value="1"/>
</dbReference>
<feature type="domain" description="MoaB/Mog" evidence="2">
    <location>
        <begin position="31"/>
        <end position="195"/>
    </location>
</feature>
<evidence type="ECO:0000313" key="4">
    <source>
        <dbReference type="Proteomes" id="UP000625711"/>
    </source>
</evidence>
<evidence type="ECO:0000256" key="1">
    <source>
        <dbReference type="ARBA" id="ARBA00007589"/>
    </source>
</evidence>
<dbReference type="SUPFAM" id="SSF53218">
    <property type="entry name" value="Molybdenum cofactor biosynthesis proteins"/>
    <property type="match status" value="1"/>
</dbReference>
<dbReference type="Proteomes" id="UP000625711">
    <property type="component" value="Unassembled WGS sequence"/>
</dbReference>
<dbReference type="Pfam" id="PF24102">
    <property type="entry name" value="FLAD1_M"/>
    <property type="match status" value="1"/>
</dbReference>